<reference evidence="1" key="1">
    <citation type="journal article" date="2015" name="Nature">
        <title>Complex archaea that bridge the gap between prokaryotes and eukaryotes.</title>
        <authorList>
            <person name="Spang A."/>
            <person name="Saw J.H."/>
            <person name="Jorgensen S.L."/>
            <person name="Zaremba-Niedzwiedzka K."/>
            <person name="Martijn J."/>
            <person name="Lind A.E."/>
            <person name="van Eijk R."/>
            <person name="Schleper C."/>
            <person name="Guy L."/>
            <person name="Ettema T.J."/>
        </authorList>
    </citation>
    <scope>NUCLEOTIDE SEQUENCE</scope>
</reference>
<evidence type="ECO:0008006" key="2">
    <source>
        <dbReference type="Google" id="ProtNLM"/>
    </source>
</evidence>
<protein>
    <recommendedName>
        <fullName evidence="2">THUMP domain-containing protein</fullName>
    </recommendedName>
</protein>
<evidence type="ECO:0000313" key="1">
    <source>
        <dbReference type="EMBL" id="KKL69221.1"/>
    </source>
</evidence>
<sequence>MSENAFVVVFPSIFAKNKVNQLESNIKKILKIKNQEFRKIKRDDSVIVIDANDPVFASSAINLLFGIKKVAIAKQVKNDFNTIVSEITKIGSNLLLKGEKFYVQVEGFSTGFLTKDI</sequence>
<name>A0A0F9ESE3_9ZZZZ</name>
<gene>
    <name evidence="1" type="ORF">LCGC14_2117110</name>
</gene>
<organism evidence="1">
    <name type="scientific">marine sediment metagenome</name>
    <dbReference type="NCBI Taxonomy" id="412755"/>
    <lineage>
        <taxon>unclassified sequences</taxon>
        <taxon>metagenomes</taxon>
        <taxon>ecological metagenomes</taxon>
    </lineage>
</organism>
<comment type="caution">
    <text evidence="1">The sequence shown here is derived from an EMBL/GenBank/DDBJ whole genome shotgun (WGS) entry which is preliminary data.</text>
</comment>
<dbReference type="Gene3D" id="3.30.2130.30">
    <property type="match status" value="1"/>
</dbReference>
<dbReference type="SUPFAM" id="SSF143437">
    <property type="entry name" value="THUMP domain-like"/>
    <property type="match status" value="1"/>
</dbReference>
<feature type="non-terminal residue" evidence="1">
    <location>
        <position position="117"/>
    </location>
</feature>
<accession>A0A0F9ESE3</accession>
<dbReference type="EMBL" id="LAZR01026282">
    <property type="protein sequence ID" value="KKL69221.1"/>
    <property type="molecule type" value="Genomic_DNA"/>
</dbReference>
<proteinExistence type="predicted"/>
<dbReference type="AlphaFoldDB" id="A0A0F9ESE3"/>